<organism evidence="5 6">
    <name type="scientific">Candidatus Spechtbacteria bacterium RIFCSPHIGHO2_01_FULL_43_30</name>
    <dbReference type="NCBI Taxonomy" id="1802158"/>
    <lineage>
        <taxon>Bacteria</taxon>
        <taxon>Candidatus Spechtiibacteriota</taxon>
    </lineage>
</organism>
<protein>
    <recommendedName>
        <fullName evidence="4">Transketolase-like pyrimidine-binding domain-containing protein</fullName>
    </recommendedName>
</protein>
<dbReference type="AlphaFoldDB" id="A0A1G2H4M0"/>
<dbReference type="SUPFAM" id="SSF52518">
    <property type="entry name" value="Thiamin diphosphate-binding fold (THDP-binding)"/>
    <property type="match status" value="2"/>
</dbReference>
<accession>A0A1G2H4M0</accession>
<dbReference type="InterPro" id="IPR005475">
    <property type="entry name" value="Transketolase-like_Pyr-bd"/>
</dbReference>
<keyword evidence="2" id="KW-0560">Oxidoreductase</keyword>
<sequence length="844" mass="95160">MGLGKFFENKIFFKEVKQVLNSGKVSDIELKLLRYKALCALRALHETIVVNLGKMHGAVLTGLGNEAAPLGVLLGMIESMTVEDFILSPKCGDQRSQMAIAVATDLVLGQSEHDHSYMLLYNHLQRKGVEDGNVHWGCLEHGIWPFFTSDMMRVSGLIAGAAWEARRYLKNPVGLYMFGEGAASQGVAHEVLTWICAQNYRRNAEELKKYDKMPLSERAKKFGVLRPFGMILGMQVNNWSIYTDTLDEHGGRSKRDSSGKSRFALWAESYGLRGVDVEGDNLEEVILRTKEAVSFAREDVPVSTMLILHMRMRRTGHNEHQISRSDEARANRQWEKSSILFESDSAHVSEREMKALWDTEPIKIYVRYLADLDVAGESVLKEILENERKAMDLKFAHAETEPLCAFEDSIYLRSREHFMFKPHDWKLPERERPLDEMLSGGTTTDRALLNVISEFMEEDEGVTYQGEDVGSGGVLVATRRLQQKFGPERVFDSPIAEEAIIGTTAGASIMRSILRMRGVVKTAGTKICEIQFMPFNGDAHAIMRTLAPNWYQKKMPTAFIDIEHYGIVHGGGSGHYHSDCMELHYVNMPGIAVVCPSDAYDLVGLMRAARESEWPVVFMSPIWSYGEQECAAKIPQEKYLIPIGKAAVKRHGKDITVVTYGTSVRAALREAEFLAKDGIDLEIVDLRSLAPFDTDTVFESAKKTGRVVVMTEASVRMGEWLRGKIFLNSKINDALRRSRKPMQNKSEGIEDFQRRVGDWVRVTGDNLFSVSNLGKSPDIYDRLPYIPVLSRGIAPIASGKDAEWQDLPFEEYADVVKNERGDEIPKKHLRSARLALIARELMRY</sequence>
<evidence type="ECO:0000313" key="5">
    <source>
        <dbReference type="EMBL" id="OGZ57407.1"/>
    </source>
</evidence>
<dbReference type="EMBL" id="MHOD01000031">
    <property type="protein sequence ID" value="OGZ57407.1"/>
    <property type="molecule type" value="Genomic_DNA"/>
</dbReference>
<comment type="cofactor">
    <cofactor evidence="1">
        <name>thiamine diphosphate</name>
        <dbReference type="ChEBI" id="CHEBI:58937"/>
    </cofactor>
</comment>
<dbReference type="InterPro" id="IPR009014">
    <property type="entry name" value="Transketo_C/PFOR_II"/>
</dbReference>
<dbReference type="PANTHER" id="PTHR43257">
    <property type="entry name" value="PYRUVATE DEHYDROGENASE E1 COMPONENT BETA SUBUNIT"/>
    <property type="match status" value="1"/>
</dbReference>
<dbReference type="STRING" id="1802158.A2827_00865"/>
<dbReference type="GO" id="GO:0016491">
    <property type="term" value="F:oxidoreductase activity"/>
    <property type="evidence" value="ECO:0007669"/>
    <property type="project" value="UniProtKB-KW"/>
</dbReference>
<proteinExistence type="predicted"/>
<gene>
    <name evidence="5" type="ORF">A2827_00865</name>
</gene>
<dbReference type="Gene3D" id="3.40.50.970">
    <property type="match status" value="2"/>
</dbReference>
<dbReference type="InterPro" id="IPR033248">
    <property type="entry name" value="Transketolase_C"/>
</dbReference>
<evidence type="ECO:0000313" key="6">
    <source>
        <dbReference type="Proteomes" id="UP000177932"/>
    </source>
</evidence>
<dbReference type="PANTHER" id="PTHR43257:SF2">
    <property type="entry name" value="PYRUVATE DEHYDROGENASE E1 COMPONENT SUBUNIT BETA"/>
    <property type="match status" value="1"/>
</dbReference>
<dbReference type="Pfam" id="PF02780">
    <property type="entry name" value="Transketolase_C"/>
    <property type="match status" value="1"/>
</dbReference>
<evidence type="ECO:0000256" key="1">
    <source>
        <dbReference type="ARBA" id="ARBA00001964"/>
    </source>
</evidence>
<comment type="caution">
    <text evidence="5">The sequence shown here is derived from an EMBL/GenBank/DDBJ whole genome shotgun (WGS) entry which is preliminary data.</text>
</comment>
<dbReference type="Proteomes" id="UP000177932">
    <property type="component" value="Unassembled WGS sequence"/>
</dbReference>
<dbReference type="Pfam" id="PF02779">
    <property type="entry name" value="Transket_pyr"/>
    <property type="match status" value="1"/>
</dbReference>
<evidence type="ECO:0000259" key="4">
    <source>
        <dbReference type="SMART" id="SM00861"/>
    </source>
</evidence>
<dbReference type="SMART" id="SM00861">
    <property type="entry name" value="Transket_pyr"/>
    <property type="match status" value="1"/>
</dbReference>
<evidence type="ECO:0000256" key="3">
    <source>
        <dbReference type="ARBA" id="ARBA00023052"/>
    </source>
</evidence>
<dbReference type="InterPro" id="IPR029061">
    <property type="entry name" value="THDP-binding"/>
</dbReference>
<dbReference type="Gene3D" id="3.40.50.920">
    <property type="match status" value="1"/>
</dbReference>
<reference evidence="5 6" key="1">
    <citation type="journal article" date="2016" name="Nat. Commun.">
        <title>Thousands of microbial genomes shed light on interconnected biogeochemical processes in an aquifer system.</title>
        <authorList>
            <person name="Anantharaman K."/>
            <person name="Brown C.T."/>
            <person name="Hug L.A."/>
            <person name="Sharon I."/>
            <person name="Castelle C.J."/>
            <person name="Probst A.J."/>
            <person name="Thomas B.C."/>
            <person name="Singh A."/>
            <person name="Wilkins M.J."/>
            <person name="Karaoz U."/>
            <person name="Brodie E.L."/>
            <person name="Williams K.H."/>
            <person name="Hubbard S.S."/>
            <person name="Banfield J.F."/>
        </authorList>
    </citation>
    <scope>NUCLEOTIDE SEQUENCE [LARGE SCALE GENOMIC DNA]</scope>
</reference>
<evidence type="ECO:0000256" key="2">
    <source>
        <dbReference type="ARBA" id="ARBA00023002"/>
    </source>
</evidence>
<dbReference type="SUPFAM" id="SSF52922">
    <property type="entry name" value="TK C-terminal domain-like"/>
    <property type="match status" value="1"/>
</dbReference>
<keyword evidence="3" id="KW-0786">Thiamine pyrophosphate</keyword>
<feature type="domain" description="Transketolase-like pyrimidine-binding" evidence="4">
    <location>
        <begin position="442"/>
        <end position="627"/>
    </location>
</feature>
<name>A0A1G2H4M0_9BACT</name>